<dbReference type="Pfam" id="PF13560">
    <property type="entry name" value="HTH_31"/>
    <property type="match status" value="1"/>
</dbReference>
<dbReference type="KEGG" id="sted:SPTER_15200"/>
<keyword evidence="2" id="KW-1185">Reference proteome</keyword>
<organism evidence="1 2">
    <name type="scientific">Sporomusa termitida</name>
    <dbReference type="NCBI Taxonomy" id="2377"/>
    <lineage>
        <taxon>Bacteria</taxon>
        <taxon>Bacillati</taxon>
        <taxon>Bacillota</taxon>
        <taxon>Negativicutes</taxon>
        <taxon>Selenomonadales</taxon>
        <taxon>Sporomusaceae</taxon>
        <taxon>Sporomusa</taxon>
    </lineage>
</organism>
<evidence type="ECO:0000313" key="1">
    <source>
        <dbReference type="EMBL" id="QDR80202.1"/>
    </source>
</evidence>
<dbReference type="Gene3D" id="1.10.260.40">
    <property type="entry name" value="lambda repressor-like DNA-binding domains"/>
    <property type="match status" value="1"/>
</dbReference>
<name>A0A517DS62_9FIRM</name>
<dbReference type="GO" id="GO:0003677">
    <property type="term" value="F:DNA binding"/>
    <property type="evidence" value="ECO:0007669"/>
    <property type="project" value="InterPro"/>
</dbReference>
<evidence type="ECO:0000313" key="2">
    <source>
        <dbReference type="Proteomes" id="UP000320776"/>
    </source>
</evidence>
<sequence length="104" mass="12029">MPKLTELVPFLAEQGLPKTLPGILRGLRLYRGLPTWRVAQEAHMSERTYERTEAGKRDVTPDELRKLDEIHDCNDELIMFRFGKIKFSLGKKKNRLCANTDEVS</sequence>
<reference evidence="1 2" key="1">
    <citation type="submission" date="2019-02" db="EMBL/GenBank/DDBJ databases">
        <title>Closed genome of Sporomusa termitida DSM 4440.</title>
        <authorList>
            <person name="Poehlein A."/>
            <person name="Daniel R."/>
        </authorList>
    </citation>
    <scope>NUCLEOTIDE SEQUENCE [LARGE SCALE GENOMIC DNA]</scope>
    <source>
        <strain evidence="1 2">DSM 4440</strain>
    </source>
</reference>
<proteinExistence type="predicted"/>
<evidence type="ECO:0008006" key="3">
    <source>
        <dbReference type="Google" id="ProtNLM"/>
    </source>
</evidence>
<dbReference type="AlphaFoldDB" id="A0A517DS62"/>
<dbReference type="RefSeq" id="WP_144349777.1">
    <property type="nucleotide sequence ID" value="NZ_CP036259.1"/>
</dbReference>
<dbReference type="Proteomes" id="UP000320776">
    <property type="component" value="Chromosome"/>
</dbReference>
<accession>A0A517DS62</accession>
<dbReference type="EMBL" id="CP036259">
    <property type="protein sequence ID" value="QDR80202.1"/>
    <property type="molecule type" value="Genomic_DNA"/>
</dbReference>
<gene>
    <name evidence="1" type="ORF">SPTER_15200</name>
</gene>
<dbReference type="SUPFAM" id="SSF47413">
    <property type="entry name" value="lambda repressor-like DNA-binding domains"/>
    <property type="match status" value="1"/>
</dbReference>
<dbReference type="InterPro" id="IPR010982">
    <property type="entry name" value="Lambda_DNA-bd_dom_sf"/>
</dbReference>
<protein>
    <recommendedName>
        <fullName evidence="3">HTH cro/C1-type domain-containing protein</fullName>
    </recommendedName>
</protein>